<protein>
    <recommendedName>
        <fullName evidence="5">SMODS and SLOG-associating 2TM effector domain-containing protein</fullName>
    </recommendedName>
</protein>
<keyword evidence="2" id="KW-0812">Transmembrane</keyword>
<proteinExistence type="predicted"/>
<feature type="compositionally biased region" description="Polar residues" evidence="1">
    <location>
        <begin position="62"/>
        <end position="73"/>
    </location>
</feature>
<reference evidence="3" key="1">
    <citation type="journal article" date="2023" name="Mol. Phylogenet. Evol.">
        <title>Genome-scale phylogeny and comparative genomics of the fungal order Sordariales.</title>
        <authorList>
            <person name="Hensen N."/>
            <person name="Bonometti L."/>
            <person name="Westerberg I."/>
            <person name="Brannstrom I.O."/>
            <person name="Guillou S."/>
            <person name="Cros-Aarteil S."/>
            <person name="Calhoun S."/>
            <person name="Haridas S."/>
            <person name="Kuo A."/>
            <person name="Mondo S."/>
            <person name="Pangilinan J."/>
            <person name="Riley R."/>
            <person name="LaButti K."/>
            <person name="Andreopoulos B."/>
            <person name="Lipzen A."/>
            <person name="Chen C."/>
            <person name="Yan M."/>
            <person name="Daum C."/>
            <person name="Ng V."/>
            <person name="Clum A."/>
            <person name="Steindorff A."/>
            <person name="Ohm R.A."/>
            <person name="Martin F."/>
            <person name="Silar P."/>
            <person name="Natvig D.O."/>
            <person name="Lalanne C."/>
            <person name="Gautier V."/>
            <person name="Ament-Velasquez S.L."/>
            <person name="Kruys A."/>
            <person name="Hutchinson M.I."/>
            <person name="Powell A.J."/>
            <person name="Barry K."/>
            <person name="Miller A.N."/>
            <person name="Grigoriev I.V."/>
            <person name="Debuchy R."/>
            <person name="Gladieux P."/>
            <person name="Hiltunen Thoren M."/>
            <person name="Johannesson H."/>
        </authorList>
    </citation>
    <scope>NUCLEOTIDE SEQUENCE</scope>
    <source>
        <strain evidence="3">CBS 103.79</strain>
    </source>
</reference>
<feature type="transmembrane region" description="Helical" evidence="2">
    <location>
        <begin position="335"/>
        <end position="357"/>
    </location>
</feature>
<sequence>MDPLDPTSQPPSRIPRPTFMAASPRTPSIRAVPYSHMDRVAATSKAAGNYSPSSWPFPKSAKPSSLDATTQDANGDEIELQDISQMENIESSHQATSSAASVQAKMGSLREPGQGGRVGGHAHTCDSFDSAETQIYVPKRGDSSISGNKPPERSRPNSTRAPFHGPAAGFPERPMTPTPYSVLRKVSEATEPETGEEFCHKEAHQPTRASQHQEIIRTPIQSNPATAIISKRATDSFAAHITPVLRAGEGRASASNSELNNGSSRAAVATCVPAALGLGAIGTLAGNSSLSSRRRTPTEREYPDIDRLPQSVPESTKQLWTAIGQSRRMMLASAILLELSVVNIVASITAVVVAHIADGHPRAGLVAWAIVSSVFVVTFGGLLADFISGETWIEMTSGEPKQDTGATEAWERFAQDHEQLRGYVELLEGRIGNEVSNGGAVGVDIRAPGNDGGGDKTPKAKSASLDGSLSRCELLRPESWQGSDSNDAIPRSDTKTSILTELCEAVTEGYSPLAEHTHRGSPYIPPPPIPCMPSASPRDDTFRRLG</sequence>
<feature type="compositionally biased region" description="Polar residues" evidence="1">
    <location>
        <begin position="90"/>
        <end position="101"/>
    </location>
</feature>
<reference evidence="3" key="2">
    <citation type="submission" date="2023-05" db="EMBL/GenBank/DDBJ databases">
        <authorList>
            <consortium name="Lawrence Berkeley National Laboratory"/>
            <person name="Steindorff A."/>
            <person name="Hensen N."/>
            <person name="Bonometti L."/>
            <person name="Westerberg I."/>
            <person name="Brannstrom I.O."/>
            <person name="Guillou S."/>
            <person name="Cros-Aarteil S."/>
            <person name="Calhoun S."/>
            <person name="Haridas S."/>
            <person name="Kuo A."/>
            <person name="Mondo S."/>
            <person name="Pangilinan J."/>
            <person name="Riley R."/>
            <person name="Labutti K."/>
            <person name="Andreopoulos B."/>
            <person name="Lipzen A."/>
            <person name="Chen C."/>
            <person name="Yanf M."/>
            <person name="Daum C."/>
            <person name="Ng V."/>
            <person name="Clum A."/>
            <person name="Ohm R."/>
            <person name="Martin F."/>
            <person name="Silar P."/>
            <person name="Natvig D."/>
            <person name="Lalanne C."/>
            <person name="Gautier V."/>
            <person name="Ament-Velasquez S.L."/>
            <person name="Kruys A."/>
            <person name="Hutchinson M.I."/>
            <person name="Powell A.J."/>
            <person name="Barry K."/>
            <person name="Miller A.N."/>
            <person name="Grigoriev I.V."/>
            <person name="Debuchy R."/>
            <person name="Gladieux P."/>
            <person name="Thoren M.H."/>
            <person name="Johannesson H."/>
        </authorList>
    </citation>
    <scope>NUCLEOTIDE SEQUENCE</scope>
    <source>
        <strain evidence="3">CBS 103.79</strain>
    </source>
</reference>
<feature type="region of interest" description="Disordered" evidence="1">
    <location>
        <begin position="288"/>
        <end position="309"/>
    </location>
</feature>
<comment type="caution">
    <text evidence="3">The sequence shown here is derived from an EMBL/GenBank/DDBJ whole genome shotgun (WGS) entry which is preliminary data.</text>
</comment>
<feature type="transmembrane region" description="Helical" evidence="2">
    <location>
        <begin position="363"/>
        <end position="387"/>
    </location>
</feature>
<feature type="compositionally biased region" description="Basic and acidic residues" evidence="1">
    <location>
        <begin position="537"/>
        <end position="546"/>
    </location>
</feature>
<feature type="compositionally biased region" description="Basic and acidic residues" evidence="1">
    <location>
        <begin position="296"/>
        <end position="307"/>
    </location>
</feature>
<evidence type="ECO:0000256" key="1">
    <source>
        <dbReference type="SAM" id="MobiDB-lite"/>
    </source>
</evidence>
<dbReference type="AlphaFoldDB" id="A0AAN6MQQ1"/>
<feature type="region of interest" description="Disordered" evidence="1">
    <location>
        <begin position="514"/>
        <end position="546"/>
    </location>
</feature>
<organism evidence="3 4">
    <name type="scientific">Staphylotrichum tortipilum</name>
    <dbReference type="NCBI Taxonomy" id="2831512"/>
    <lineage>
        <taxon>Eukaryota</taxon>
        <taxon>Fungi</taxon>
        <taxon>Dikarya</taxon>
        <taxon>Ascomycota</taxon>
        <taxon>Pezizomycotina</taxon>
        <taxon>Sordariomycetes</taxon>
        <taxon>Sordariomycetidae</taxon>
        <taxon>Sordariales</taxon>
        <taxon>Chaetomiaceae</taxon>
        <taxon>Staphylotrichum</taxon>
    </lineage>
</organism>
<feature type="region of interest" description="Disordered" evidence="1">
    <location>
        <begin position="90"/>
        <end position="176"/>
    </location>
</feature>
<accession>A0AAN6MQQ1</accession>
<feature type="region of interest" description="Disordered" evidence="1">
    <location>
        <begin position="447"/>
        <end position="468"/>
    </location>
</feature>
<keyword evidence="2" id="KW-0472">Membrane</keyword>
<feature type="region of interest" description="Disordered" evidence="1">
    <location>
        <begin position="1"/>
        <end position="33"/>
    </location>
</feature>
<evidence type="ECO:0000256" key="2">
    <source>
        <dbReference type="SAM" id="Phobius"/>
    </source>
</evidence>
<feature type="region of interest" description="Disordered" evidence="1">
    <location>
        <begin position="45"/>
        <end position="76"/>
    </location>
</feature>
<keyword evidence="2" id="KW-1133">Transmembrane helix</keyword>
<evidence type="ECO:0000313" key="3">
    <source>
        <dbReference type="EMBL" id="KAK3904223.1"/>
    </source>
</evidence>
<gene>
    <name evidence="3" type="ORF">C8A05DRAFT_42662</name>
</gene>
<dbReference type="EMBL" id="MU855407">
    <property type="protein sequence ID" value="KAK3904223.1"/>
    <property type="molecule type" value="Genomic_DNA"/>
</dbReference>
<evidence type="ECO:0008006" key="5">
    <source>
        <dbReference type="Google" id="ProtNLM"/>
    </source>
</evidence>
<name>A0AAN6MQQ1_9PEZI</name>
<keyword evidence="4" id="KW-1185">Reference proteome</keyword>
<evidence type="ECO:0000313" key="4">
    <source>
        <dbReference type="Proteomes" id="UP001303889"/>
    </source>
</evidence>
<dbReference type="Proteomes" id="UP001303889">
    <property type="component" value="Unassembled WGS sequence"/>
</dbReference>